<organism evidence="1 2">
    <name type="scientific">Plasmodium vivax North Korean</name>
    <dbReference type="NCBI Taxonomy" id="1035514"/>
    <lineage>
        <taxon>Eukaryota</taxon>
        <taxon>Sar</taxon>
        <taxon>Alveolata</taxon>
        <taxon>Apicomplexa</taxon>
        <taxon>Aconoidasida</taxon>
        <taxon>Haemosporida</taxon>
        <taxon>Plasmodiidae</taxon>
        <taxon>Plasmodium</taxon>
        <taxon>Plasmodium (Plasmodium)</taxon>
    </lineage>
</organism>
<evidence type="ECO:0000313" key="2">
    <source>
        <dbReference type="Proteomes" id="UP000053239"/>
    </source>
</evidence>
<protein>
    <submittedName>
        <fullName evidence="1">Uncharacterized protein</fullName>
    </submittedName>
</protein>
<dbReference type="AlphaFoldDB" id="A0A0J9WF25"/>
<accession>A0A0J9WF25</accession>
<sequence>MEDHQLLICPQNLRHFWGCIILVEKLENYLWVLNSNLQKVQVPKIKDLRAHLIFGAYSLVHLEKKNITCYDSICWYTTSYQNTNICYDNTNTSHDDIRYVNPRYVNICYDII</sequence>
<proteinExistence type="predicted"/>
<name>A0A0J9WF25_PLAVI</name>
<reference evidence="1 2" key="1">
    <citation type="submission" date="2011-09" db="EMBL/GenBank/DDBJ databases">
        <title>The Genome Sequence of Plasmodium vivax North Korean.</title>
        <authorList>
            <consortium name="The Broad Institute Genome Sequencing Platform"/>
            <consortium name="The Broad Institute Genome Sequencing Center for Infectious Disease"/>
            <person name="Neafsey D."/>
            <person name="Carlton J."/>
            <person name="Barnwell J."/>
            <person name="Collins W."/>
            <person name="Escalante A."/>
            <person name="Mullikin J."/>
            <person name="Saul A."/>
            <person name="Guigo R."/>
            <person name="Camara F."/>
            <person name="Young S.K."/>
            <person name="Zeng Q."/>
            <person name="Gargeya S."/>
            <person name="Fitzgerald M."/>
            <person name="Haas B."/>
            <person name="Abouelleil A."/>
            <person name="Alvarado L."/>
            <person name="Arachchi H.M."/>
            <person name="Berlin A."/>
            <person name="Brown A."/>
            <person name="Chapman S.B."/>
            <person name="Chen Z."/>
            <person name="Dunbar C."/>
            <person name="Freedman E."/>
            <person name="Gearin G."/>
            <person name="Gellesch M."/>
            <person name="Goldberg J."/>
            <person name="Griggs A."/>
            <person name="Gujja S."/>
            <person name="Heiman D."/>
            <person name="Howarth C."/>
            <person name="Larson L."/>
            <person name="Lui A."/>
            <person name="MacDonald P.J.P."/>
            <person name="Montmayeur A."/>
            <person name="Murphy C."/>
            <person name="Neiman D."/>
            <person name="Pearson M."/>
            <person name="Priest M."/>
            <person name="Roberts A."/>
            <person name="Saif S."/>
            <person name="Shea T."/>
            <person name="Shenoy N."/>
            <person name="Sisk P."/>
            <person name="Stolte C."/>
            <person name="Sykes S."/>
            <person name="Wortman J."/>
            <person name="Nusbaum C."/>
            <person name="Birren B."/>
        </authorList>
    </citation>
    <scope>NUCLEOTIDE SEQUENCE [LARGE SCALE GENOMIC DNA]</scope>
    <source>
        <strain evidence="1 2">North Korean</strain>
    </source>
</reference>
<evidence type="ECO:0000313" key="1">
    <source>
        <dbReference type="EMBL" id="KNA01669.1"/>
    </source>
</evidence>
<dbReference type="EMBL" id="KQ235244">
    <property type="protein sequence ID" value="KNA01669.1"/>
    <property type="molecule type" value="Genomic_DNA"/>
</dbReference>
<dbReference type="Proteomes" id="UP000053239">
    <property type="component" value="Unassembled WGS sequence"/>
</dbReference>
<gene>
    <name evidence="1" type="ORF">PVNG_04906</name>
</gene>